<name>A0A9W9VQB3_9EURO</name>
<dbReference type="AlphaFoldDB" id="A0A9W9VQB3"/>
<dbReference type="EMBL" id="JAPZBU010000009">
    <property type="protein sequence ID" value="KAJ5387357.1"/>
    <property type="molecule type" value="Genomic_DNA"/>
</dbReference>
<sequence length="81" mass="9074">MPFMPFIPPTLPILSILPPTLPNPFSHFALLSTHAQSYPVVVITGFCLSFLPFSILSLFLPFSLHPYPTRPYPSSRSMIID</sequence>
<dbReference type="GeneID" id="81373515"/>
<keyword evidence="1" id="KW-0472">Membrane</keyword>
<dbReference type="Proteomes" id="UP001147747">
    <property type="component" value="Unassembled WGS sequence"/>
</dbReference>
<keyword evidence="1" id="KW-1133">Transmembrane helix</keyword>
<dbReference type="RefSeq" id="XP_056485155.1">
    <property type="nucleotide sequence ID" value="XM_056634535.1"/>
</dbReference>
<comment type="caution">
    <text evidence="2">The sequence shown here is derived from an EMBL/GenBank/DDBJ whole genome shotgun (WGS) entry which is preliminary data.</text>
</comment>
<keyword evidence="1" id="KW-0812">Transmembrane</keyword>
<feature type="transmembrane region" description="Helical" evidence="1">
    <location>
        <begin position="38"/>
        <end position="60"/>
    </location>
</feature>
<evidence type="ECO:0000313" key="2">
    <source>
        <dbReference type="EMBL" id="KAJ5387357.1"/>
    </source>
</evidence>
<evidence type="ECO:0000313" key="3">
    <source>
        <dbReference type="Proteomes" id="UP001147747"/>
    </source>
</evidence>
<gene>
    <name evidence="2" type="ORF">N7509_009898</name>
</gene>
<protein>
    <submittedName>
        <fullName evidence="2">Uncharacterized protein</fullName>
    </submittedName>
</protein>
<organism evidence="2 3">
    <name type="scientific">Penicillium cosmopolitanum</name>
    <dbReference type="NCBI Taxonomy" id="1131564"/>
    <lineage>
        <taxon>Eukaryota</taxon>
        <taxon>Fungi</taxon>
        <taxon>Dikarya</taxon>
        <taxon>Ascomycota</taxon>
        <taxon>Pezizomycotina</taxon>
        <taxon>Eurotiomycetes</taxon>
        <taxon>Eurotiomycetidae</taxon>
        <taxon>Eurotiales</taxon>
        <taxon>Aspergillaceae</taxon>
        <taxon>Penicillium</taxon>
    </lineage>
</organism>
<accession>A0A9W9VQB3</accession>
<reference evidence="2" key="1">
    <citation type="submission" date="2022-12" db="EMBL/GenBank/DDBJ databases">
        <authorList>
            <person name="Petersen C."/>
        </authorList>
    </citation>
    <scope>NUCLEOTIDE SEQUENCE</scope>
    <source>
        <strain evidence="2">IBT 29677</strain>
    </source>
</reference>
<reference evidence="2" key="2">
    <citation type="journal article" date="2023" name="IMA Fungus">
        <title>Comparative genomic study of the Penicillium genus elucidates a diverse pangenome and 15 lateral gene transfer events.</title>
        <authorList>
            <person name="Petersen C."/>
            <person name="Sorensen T."/>
            <person name="Nielsen M.R."/>
            <person name="Sondergaard T.E."/>
            <person name="Sorensen J.L."/>
            <person name="Fitzpatrick D.A."/>
            <person name="Frisvad J.C."/>
            <person name="Nielsen K.L."/>
        </authorList>
    </citation>
    <scope>NUCLEOTIDE SEQUENCE</scope>
    <source>
        <strain evidence="2">IBT 29677</strain>
    </source>
</reference>
<proteinExistence type="predicted"/>
<evidence type="ECO:0000256" key="1">
    <source>
        <dbReference type="SAM" id="Phobius"/>
    </source>
</evidence>
<keyword evidence="3" id="KW-1185">Reference proteome</keyword>